<proteinExistence type="predicted"/>
<reference evidence="2 3" key="1">
    <citation type="submission" date="2018-07" db="EMBL/GenBank/DDBJ databases">
        <title>Genomic Encyclopedia of Type Strains, Phase IV (KMG-IV): sequencing the most valuable type-strain genomes for metagenomic binning, comparative biology and taxonomic classification.</title>
        <authorList>
            <person name="Goeker M."/>
        </authorList>
    </citation>
    <scope>NUCLEOTIDE SEQUENCE [LARGE SCALE GENOMIC DNA]</scope>
    <source>
        <strain evidence="2 3">DSM 26407</strain>
    </source>
</reference>
<accession>A0A369C9J9</accession>
<comment type="caution">
    <text evidence="2">The sequence shown here is derived from an EMBL/GenBank/DDBJ whole genome shotgun (WGS) entry which is preliminary data.</text>
</comment>
<dbReference type="RefSeq" id="WP_114279696.1">
    <property type="nucleotide sequence ID" value="NZ_QPJY01000004.1"/>
</dbReference>
<keyword evidence="3" id="KW-1185">Reference proteome</keyword>
<gene>
    <name evidence="2" type="ORF">DFQ59_104146</name>
</gene>
<dbReference type="AlphaFoldDB" id="A0A369C9J9"/>
<evidence type="ECO:0000313" key="2">
    <source>
        <dbReference type="EMBL" id="RCX30710.1"/>
    </source>
</evidence>
<dbReference type="InterPro" id="IPR057691">
    <property type="entry name" value="DUF7931"/>
</dbReference>
<sequence length="170" mass="19456">MLDLSRHVLGETDTPVPLETSDDCRAAATELVRQGHRTLLIFTHDLDRKVYDDADFIDAVSALARRHHLSWVRILVQDMEPVIHGRHRLVELAGRLTSRIEIRHAHPDHRSFNKAYLVVDDTGLLLRDTARGYSGSVNFYAPHAAREYAALFHKAWDVGERDPNLNRLHL</sequence>
<evidence type="ECO:0000259" key="1">
    <source>
        <dbReference type="Pfam" id="PF25559"/>
    </source>
</evidence>
<dbReference type="Proteomes" id="UP000252707">
    <property type="component" value="Unassembled WGS sequence"/>
</dbReference>
<name>A0A369C9J9_9GAMM</name>
<dbReference type="OrthoDB" id="6080223at2"/>
<feature type="domain" description="DUF7931" evidence="1">
    <location>
        <begin position="21"/>
        <end position="168"/>
    </location>
</feature>
<organism evidence="2 3">
    <name type="scientific">Thioalbus denitrificans</name>
    <dbReference type="NCBI Taxonomy" id="547122"/>
    <lineage>
        <taxon>Bacteria</taxon>
        <taxon>Pseudomonadati</taxon>
        <taxon>Pseudomonadota</taxon>
        <taxon>Gammaproteobacteria</taxon>
        <taxon>Chromatiales</taxon>
        <taxon>Ectothiorhodospiraceae</taxon>
        <taxon>Thioalbus</taxon>
    </lineage>
</organism>
<dbReference type="Gene3D" id="3.30.870.10">
    <property type="entry name" value="Endonuclease Chain A"/>
    <property type="match status" value="1"/>
</dbReference>
<dbReference type="EMBL" id="QPJY01000004">
    <property type="protein sequence ID" value="RCX30710.1"/>
    <property type="molecule type" value="Genomic_DNA"/>
</dbReference>
<protein>
    <recommendedName>
        <fullName evidence="1">DUF7931 domain-containing protein</fullName>
    </recommendedName>
</protein>
<evidence type="ECO:0000313" key="3">
    <source>
        <dbReference type="Proteomes" id="UP000252707"/>
    </source>
</evidence>
<dbReference type="Pfam" id="PF25559">
    <property type="entry name" value="DUF7931"/>
    <property type="match status" value="1"/>
</dbReference>